<keyword evidence="4" id="KW-0812">Transmembrane</keyword>
<feature type="transmembrane region" description="Helical" evidence="4">
    <location>
        <begin position="101"/>
        <end position="118"/>
    </location>
</feature>
<keyword evidence="4" id="KW-0472">Membrane</keyword>
<feature type="transmembrane region" description="Helical" evidence="4">
    <location>
        <begin position="197"/>
        <end position="217"/>
    </location>
</feature>
<evidence type="ECO:0000313" key="7">
    <source>
        <dbReference type="Proteomes" id="UP000295215"/>
    </source>
</evidence>
<dbReference type="PROSITE" id="PS00041">
    <property type="entry name" value="HTH_ARAC_FAMILY_1"/>
    <property type="match status" value="1"/>
</dbReference>
<dbReference type="InterPro" id="IPR020449">
    <property type="entry name" value="Tscrpt_reg_AraC-type_HTH"/>
</dbReference>
<comment type="caution">
    <text evidence="6">The sequence shown here is derived from an EMBL/GenBank/DDBJ whole genome shotgun (WGS) entry which is preliminary data.</text>
</comment>
<protein>
    <submittedName>
        <fullName evidence="6">AraC-like DNA-binding protein</fullName>
    </submittedName>
</protein>
<dbReference type="InterPro" id="IPR018062">
    <property type="entry name" value="HTH_AraC-typ_CS"/>
</dbReference>
<keyword evidence="4" id="KW-1133">Transmembrane helix</keyword>
<evidence type="ECO:0000256" key="2">
    <source>
        <dbReference type="ARBA" id="ARBA00023125"/>
    </source>
</evidence>
<feature type="transmembrane region" description="Helical" evidence="4">
    <location>
        <begin position="124"/>
        <end position="149"/>
    </location>
</feature>
<keyword evidence="1" id="KW-0805">Transcription regulation</keyword>
<proteinExistence type="predicted"/>
<dbReference type="Pfam" id="PF12833">
    <property type="entry name" value="HTH_18"/>
    <property type="match status" value="1"/>
</dbReference>
<dbReference type="SUPFAM" id="SSF46689">
    <property type="entry name" value="Homeodomain-like"/>
    <property type="match status" value="1"/>
</dbReference>
<name>A0A4R7EQ62_9FLAO</name>
<keyword evidence="2 6" id="KW-0238">DNA-binding</keyword>
<dbReference type="PRINTS" id="PR00032">
    <property type="entry name" value="HTHARAC"/>
</dbReference>
<keyword evidence="3" id="KW-0804">Transcription</keyword>
<gene>
    <name evidence="6" type="ORF">C8P70_1267</name>
</gene>
<dbReference type="PROSITE" id="PS01124">
    <property type="entry name" value="HTH_ARAC_FAMILY_2"/>
    <property type="match status" value="1"/>
</dbReference>
<evidence type="ECO:0000259" key="5">
    <source>
        <dbReference type="PROSITE" id="PS01124"/>
    </source>
</evidence>
<keyword evidence="7" id="KW-1185">Reference proteome</keyword>
<accession>A0A4R7EQ62</accession>
<feature type="transmembrane region" description="Helical" evidence="4">
    <location>
        <begin position="39"/>
        <end position="61"/>
    </location>
</feature>
<dbReference type="Gene3D" id="1.10.10.60">
    <property type="entry name" value="Homeodomain-like"/>
    <property type="match status" value="2"/>
</dbReference>
<feature type="transmembrane region" description="Helical" evidence="4">
    <location>
        <begin position="6"/>
        <end position="27"/>
    </location>
</feature>
<dbReference type="SMART" id="SM00342">
    <property type="entry name" value="HTH_ARAC"/>
    <property type="match status" value="1"/>
</dbReference>
<dbReference type="OrthoDB" id="9779074at2"/>
<feature type="domain" description="HTH araC/xylS-type" evidence="5">
    <location>
        <begin position="264"/>
        <end position="365"/>
    </location>
</feature>
<dbReference type="PANTHER" id="PTHR43280">
    <property type="entry name" value="ARAC-FAMILY TRANSCRIPTIONAL REGULATOR"/>
    <property type="match status" value="1"/>
</dbReference>
<dbReference type="GO" id="GO:0003700">
    <property type="term" value="F:DNA-binding transcription factor activity"/>
    <property type="evidence" value="ECO:0007669"/>
    <property type="project" value="InterPro"/>
</dbReference>
<evidence type="ECO:0000256" key="4">
    <source>
        <dbReference type="SAM" id="Phobius"/>
    </source>
</evidence>
<dbReference type="EMBL" id="SOAG01000026">
    <property type="protein sequence ID" value="TDS53975.1"/>
    <property type="molecule type" value="Genomic_DNA"/>
</dbReference>
<evidence type="ECO:0000256" key="3">
    <source>
        <dbReference type="ARBA" id="ARBA00023163"/>
    </source>
</evidence>
<evidence type="ECO:0000313" key="6">
    <source>
        <dbReference type="EMBL" id="TDS53975.1"/>
    </source>
</evidence>
<dbReference type="InterPro" id="IPR018060">
    <property type="entry name" value="HTH_AraC"/>
</dbReference>
<dbReference type="Proteomes" id="UP000295215">
    <property type="component" value="Unassembled WGS sequence"/>
</dbReference>
<evidence type="ECO:0000256" key="1">
    <source>
        <dbReference type="ARBA" id="ARBA00023015"/>
    </source>
</evidence>
<feature type="transmembrane region" description="Helical" evidence="4">
    <location>
        <begin position="170"/>
        <end position="191"/>
    </location>
</feature>
<organism evidence="6 7">
    <name type="scientific">Myroides indicus</name>
    <dbReference type="NCBI Taxonomy" id="1323422"/>
    <lineage>
        <taxon>Bacteria</taxon>
        <taxon>Pseudomonadati</taxon>
        <taxon>Bacteroidota</taxon>
        <taxon>Flavobacteriia</taxon>
        <taxon>Flavobacteriales</taxon>
        <taxon>Flavobacteriaceae</taxon>
        <taxon>Myroides</taxon>
    </lineage>
</organism>
<sequence>MDLINANLTISIISFGILVFLSLVCAINPFRANKKANYWFALFCMIWATFWLDDVLDFILIEDINVSYSHLLLAQLFIPIIFYVSVVFYTNPDYQFKNKSLLLLIPLVYLILTSLKHYNWISVAFYSFLIISFLLLLGIVYTVKSFLIITSHQQNILKFSAESTEINLIWLKKIILGILVISFVSLVYNIFWNENKLNIFINSIFLLIVFYTGYHALKQKEIYPSSQTERSELLNLDTSADEEEREKRKLITDSDLRELKNKLTTLMDLQKPYLNSELNLITLSTMINLTPHHLSYVINQGFNENFFQFINKYRVEKAKQLLTDKDNLHLSILGIAFEAGFNSKTAFNTTFKKITGFTPTEFRKKSSRL</sequence>
<feature type="transmembrane region" description="Helical" evidence="4">
    <location>
        <begin position="67"/>
        <end position="89"/>
    </location>
</feature>
<dbReference type="AlphaFoldDB" id="A0A4R7EQ62"/>
<dbReference type="GO" id="GO:0043565">
    <property type="term" value="F:sequence-specific DNA binding"/>
    <property type="evidence" value="ECO:0007669"/>
    <property type="project" value="InterPro"/>
</dbReference>
<reference evidence="6 7" key="1">
    <citation type="submission" date="2019-03" db="EMBL/GenBank/DDBJ databases">
        <title>Genomic Encyclopedia of Archaeal and Bacterial Type Strains, Phase II (KMG-II): from individual species to whole genera.</title>
        <authorList>
            <person name="Goeker M."/>
        </authorList>
    </citation>
    <scope>NUCLEOTIDE SEQUENCE [LARGE SCALE GENOMIC DNA]</scope>
    <source>
        <strain evidence="6 7">DSM 28213</strain>
    </source>
</reference>
<dbReference type="PANTHER" id="PTHR43280:SF29">
    <property type="entry name" value="ARAC-FAMILY TRANSCRIPTIONAL REGULATOR"/>
    <property type="match status" value="1"/>
</dbReference>
<dbReference type="InterPro" id="IPR009057">
    <property type="entry name" value="Homeodomain-like_sf"/>
</dbReference>